<gene>
    <name evidence="1" type="ORF">Ctob_010134</name>
</gene>
<proteinExistence type="predicted"/>
<organism evidence="1 2">
    <name type="scientific">Chrysochromulina tobinii</name>
    <dbReference type="NCBI Taxonomy" id="1460289"/>
    <lineage>
        <taxon>Eukaryota</taxon>
        <taxon>Haptista</taxon>
        <taxon>Haptophyta</taxon>
        <taxon>Prymnesiophyceae</taxon>
        <taxon>Prymnesiales</taxon>
        <taxon>Chrysochromulinaceae</taxon>
        <taxon>Chrysochromulina</taxon>
    </lineage>
</organism>
<reference evidence="2" key="1">
    <citation type="journal article" date="2015" name="PLoS Genet.">
        <title>Genome Sequence and Transcriptome Analyses of Chrysochromulina tobin: Metabolic Tools for Enhanced Algal Fitness in the Prominent Order Prymnesiales (Haptophyceae).</title>
        <authorList>
            <person name="Hovde B.T."/>
            <person name="Deodato C.R."/>
            <person name="Hunsperger H.M."/>
            <person name="Ryken S.A."/>
            <person name="Yost W."/>
            <person name="Jha R.K."/>
            <person name="Patterson J."/>
            <person name="Monnat R.J. Jr."/>
            <person name="Barlow S.B."/>
            <person name="Starkenburg S.R."/>
            <person name="Cattolico R.A."/>
        </authorList>
    </citation>
    <scope>NUCLEOTIDE SEQUENCE</scope>
    <source>
        <strain evidence="2">CCMP291</strain>
    </source>
</reference>
<sequence>MLTQTMGSKVHSDALHAVPGTLVNGTLVQPNFVAQVMPSGPYHKQMPAPPQTILSACRTSYSPIGALTKPLHKEEVIASFLPTGM</sequence>
<protein>
    <submittedName>
        <fullName evidence="1">Uncharacterized protein</fullName>
    </submittedName>
</protein>
<comment type="caution">
    <text evidence="1">The sequence shown here is derived from an EMBL/GenBank/DDBJ whole genome shotgun (WGS) entry which is preliminary data.</text>
</comment>
<dbReference type="Proteomes" id="UP000037460">
    <property type="component" value="Unassembled WGS sequence"/>
</dbReference>
<dbReference type="AlphaFoldDB" id="A0A0M0JL58"/>
<dbReference type="EMBL" id="JWZX01002731">
    <property type="protein sequence ID" value="KOO27319.1"/>
    <property type="molecule type" value="Genomic_DNA"/>
</dbReference>
<accession>A0A0M0JL58</accession>
<name>A0A0M0JL58_9EUKA</name>
<keyword evidence="2" id="KW-1185">Reference proteome</keyword>
<evidence type="ECO:0000313" key="2">
    <source>
        <dbReference type="Proteomes" id="UP000037460"/>
    </source>
</evidence>
<evidence type="ECO:0000313" key="1">
    <source>
        <dbReference type="EMBL" id="KOO27319.1"/>
    </source>
</evidence>